<dbReference type="SUPFAM" id="SSF54277">
    <property type="entry name" value="CAD &amp; PB1 domains"/>
    <property type="match status" value="1"/>
</dbReference>
<gene>
    <name evidence="2" type="ORF">OSB04_010456</name>
</gene>
<dbReference type="PANTHER" id="PTHR32002">
    <property type="entry name" value="PROTEIN NLP8"/>
    <property type="match status" value="1"/>
</dbReference>
<name>A0AA38WCU8_9ASTR</name>
<dbReference type="InterPro" id="IPR055081">
    <property type="entry name" value="NLP1-9_GAF"/>
</dbReference>
<dbReference type="InterPro" id="IPR045012">
    <property type="entry name" value="NLP"/>
</dbReference>
<dbReference type="InterPro" id="IPR000270">
    <property type="entry name" value="PB1_dom"/>
</dbReference>
<dbReference type="Pfam" id="PF22922">
    <property type="entry name" value="GAF_NLP"/>
    <property type="match status" value="2"/>
</dbReference>
<protein>
    <recommendedName>
        <fullName evidence="1">PB1 domain-containing protein</fullName>
    </recommendedName>
</protein>
<evidence type="ECO:0000313" key="2">
    <source>
        <dbReference type="EMBL" id="KAJ9555842.1"/>
    </source>
</evidence>
<accession>A0AA38WCU8</accession>
<evidence type="ECO:0000313" key="3">
    <source>
        <dbReference type="Proteomes" id="UP001172457"/>
    </source>
</evidence>
<organism evidence="2 3">
    <name type="scientific">Centaurea solstitialis</name>
    <name type="common">yellow star-thistle</name>
    <dbReference type="NCBI Taxonomy" id="347529"/>
    <lineage>
        <taxon>Eukaryota</taxon>
        <taxon>Viridiplantae</taxon>
        <taxon>Streptophyta</taxon>
        <taxon>Embryophyta</taxon>
        <taxon>Tracheophyta</taxon>
        <taxon>Spermatophyta</taxon>
        <taxon>Magnoliopsida</taxon>
        <taxon>eudicotyledons</taxon>
        <taxon>Gunneridae</taxon>
        <taxon>Pentapetalae</taxon>
        <taxon>asterids</taxon>
        <taxon>campanulids</taxon>
        <taxon>Asterales</taxon>
        <taxon>Asteraceae</taxon>
        <taxon>Carduoideae</taxon>
        <taxon>Cardueae</taxon>
        <taxon>Centaureinae</taxon>
        <taxon>Centaurea</taxon>
    </lineage>
</organism>
<dbReference type="Pfam" id="PF00564">
    <property type="entry name" value="PB1"/>
    <property type="match status" value="1"/>
</dbReference>
<dbReference type="PANTHER" id="PTHR32002:SF49">
    <property type="entry name" value="BILE ACID:SODIUM SYMPORTER_ARSENICAL RESISTANCE PROTEIN ACR3-RELATED"/>
    <property type="match status" value="1"/>
</dbReference>
<dbReference type="InterPro" id="IPR053793">
    <property type="entry name" value="PB1-like"/>
</dbReference>
<comment type="caution">
    <text evidence="2">The sequence shown here is derived from an EMBL/GenBank/DDBJ whole genome shotgun (WGS) entry which is preliminary data.</text>
</comment>
<dbReference type="AlphaFoldDB" id="A0AA38WCU8"/>
<sequence>MAADSPAIVVSKLVAMPPAPIQEKIKALFNYMYLEEGVLQFWAPVLTTLGRRWLLTTSDQPFAIQKESDGGKKYRSCSVRYQYNLDINSDVYDIDWLCSYKCKYNVEDMNKTSHIAVEEDPTITYGGPSRAFVHRMPVFLPDLRVHQTSPLDSCALQCGMRCSVFLPVLDPSGTTPWCLGVVECSTPLCRLLDVMVNLFREEIQKQGLKTFDVRPPYESVCGLADAQDEIKKALEIIWPEFCLDLVQVWIADSQTGQMFGIKLMDYPTDYDSDDDEYLHECLGNYRSICRGIPLKMWEGLVGKTLKNHKPRFMKKVSKLSDNQPLMMVRPNYFEFEGDPFECSCFVICLRSTETGDFNYVFEFLWEEDPNYVELLETLLLSLKKCLPNFKYASGGELGDALHIIDVDKSTKSKTNYFSIFKGMKSSSKPLEAKCKTTPIALSQESMIDPARNLYVPLATLKRKRMDQIDTNEENKGAFPDENTLTVKAEYADDLIKFTLPISSATFSAIEKEISKGFELNPANYKLKYLDKDGDWILLKSDEDLKVCIKGRRNPTSVVRLRLLPRQPEVEDKSLVFKHVLSLRIPQENLGNPHITVWRCLTSKSNGSIVNDTRIEEYEATLEHLQLCQLFKHVLSSNQLWMKTTLQLPLFFVHISVSGLQHARDAIMKALEIIWQKFRVDLVQVWIAYDDEEHVAFSVSLEDSPTKRMLGLKLAQYIGDEELYKDGYVYECFCDHSSICQDIPLKIGEGLVGRTLANRKPRFMRRLSKLNDNNEPLVLISTMFLSSCGKKLGGEPKIEIIDHKDKSGEIGQSNQIRY</sequence>
<dbReference type="EMBL" id="JARYMX010000003">
    <property type="protein sequence ID" value="KAJ9555842.1"/>
    <property type="molecule type" value="Genomic_DNA"/>
</dbReference>
<dbReference type="Gene3D" id="3.10.20.90">
    <property type="entry name" value="Phosphatidylinositol 3-kinase Catalytic Subunit, Chain A, domain 1"/>
    <property type="match status" value="1"/>
</dbReference>
<dbReference type="GO" id="GO:0003700">
    <property type="term" value="F:DNA-binding transcription factor activity"/>
    <property type="evidence" value="ECO:0007669"/>
    <property type="project" value="InterPro"/>
</dbReference>
<dbReference type="SMART" id="SM00666">
    <property type="entry name" value="PB1"/>
    <property type="match status" value="1"/>
</dbReference>
<feature type="domain" description="PB1" evidence="1">
    <location>
        <begin position="483"/>
        <end position="565"/>
    </location>
</feature>
<evidence type="ECO:0000259" key="1">
    <source>
        <dbReference type="PROSITE" id="PS51745"/>
    </source>
</evidence>
<dbReference type="PROSITE" id="PS51745">
    <property type="entry name" value="PB1"/>
    <property type="match status" value="1"/>
</dbReference>
<keyword evidence="3" id="KW-1185">Reference proteome</keyword>
<dbReference type="CDD" id="cd05992">
    <property type="entry name" value="PB1"/>
    <property type="match status" value="1"/>
</dbReference>
<dbReference type="Proteomes" id="UP001172457">
    <property type="component" value="Chromosome 3"/>
</dbReference>
<reference evidence="2" key="1">
    <citation type="submission" date="2023-03" db="EMBL/GenBank/DDBJ databases">
        <title>Chromosome-scale reference genome and RAD-based genetic map of yellow starthistle (Centaurea solstitialis) reveal putative structural variation and QTLs associated with invader traits.</title>
        <authorList>
            <person name="Reatini B."/>
            <person name="Cang F.A."/>
            <person name="Jiang Q."/>
            <person name="Mckibben M.T.W."/>
            <person name="Barker M.S."/>
            <person name="Rieseberg L.H."/>
            <person name="Dlugosch K.M."/>
        </authorList>
    </citation>
    <scope>NUCLEOTIDE SEQUENCE</scope>
    <source>
        <strain evidence="2">CAN-66</strain>
        <tissue evidence="2">Leaf</tissue>
    </source>
</reference>
<proteinExistence type="predicted"/>